<dbReference type="GO" id="GO:0016491">
    <property type="term" value="F:oxidoreductase activity"/>
    <property type="evidence" value="ECO:0007669"/>
    <property type="project" value="InterPro"/>
</dbReference>
<dbReference type="Pfam" id="PF00578">
    <property type="entry name" value="AhpC-TSA"/>
    <property type="match status" value="1"/>
</dbReference>
<keyword evidence="3" id="KW-1185">Reference proteome</keyword>
<evidence type="ECO:0000313" key="3">
    <source>
        <dbReference type="Proteomes" id="UP000642748"/>
    </source>
</evidence>
<dbReference type="Proteomes" id="UP000642748">
    <property type="component" value="Unassembled WGS sequence"/>
</dbReference>
<dbReference type="GO" id="GO:0016209">
    <property type="term" value="F:antioxidant activity"/>
    <property type="evidence" value="ECO:0007669"/>
    <property type="project" value="InterPro"/>
</dbReference>
<feature type="domain" description="Thioredoxin" evidence="1">
    <location>
        <begin position="47"/>
        <end position="182"/>
    </location>
</feature>
<protein>
    <recommendedName>
        <fullName evidence="1">Thioredoxin domain-containing protein</fullName>
    </recommendedName>
</protein>
<reference evidence="2" key="1">
    <citation type="submission" date="2021-01" db="EMBL/GenBank/DDBJ databases">
        <title>Whole genome shotgun sequence of Rugosimonospora africana NBRC 104875.</title>
        <authorList>
            <person name="Komaki H."/>
            <person name="Tamura T."/>
        </authorList>
    </citation>
    <scope>NUCLEOTIDE SEQUENCE</scope>
    <source>
        <strain evidence="2">NBRC 104875</strain>
    </source>
</reference>
<dbReference type="PROSITE" id="PS00194">
    <property type="entry name" value="THIOREDOXIN_1"/>
    <property type="match status" value="1"/>
</dbReference>
<dbReference type="PROSITE" id="PS51352">
    <property type="entry name" value="THIOREDOXIN_2"/>
    <property type="match status" value="1"/>
</dbReference>
<dbReference type="InterPro" id="IPR036249">
    <property type="entry name" value="Thioredoxin-like_sf"/>
</dbReference>
<evidence type="ECO:0000313" key="2">
    <source>
        <dbReference type="EMBL" id="GIH15072.1"/>
    </source>
</evidence>
<dbReference type="InterPro" id="IPR000866">
    <property type="entry name" value="AhpC/TSA"/>
</dbReference>
<name>A0A8J3VQI1_9ACTN</name>
<dbReference type="InterPro" id="IPR013766">
    <property type="entry name" value="Thioredoxin_domain"/>
</dbReference>
<proteinExistence type="predicted"/>
<gene>
    <name evidence="2" type="ORF">Raf01_32440</name>
</gene>
<accession>A0A8J3VQI1</accession>
<comment type="caution">
    <text evidence="2">The sequence shown here is derived from an EMBL/GenBank/DDBJ whole genome shotgun (WGS) entry which is preliminary data.</text>
</comment>
<dbReference type="SUPFAM" id="SSF52833">
    <property type="entry name" value="Thioredoxin-like"/>
    <property type="match status" value="1"/>
</dbReference>
<dbReference type="Gene3D" id="3.40.30.10">
    <property type="entry name" value="Glutaredoxin"/>
    <property type="match status" value="1"/>
</dbReference>
<dbReference type="AlphaFoldDB" id="A0A8J3VQI1"/>
<evidence type="ECO:0000259" key="1">
    <source>
        <dbReference type="PROSITE" id="PS51352"/>
    </source>
</evidence>
<dbReference type="EMBL" id="BONZ01000030">
    <property type="protein sequence ID" value="GIH15072.1"/>
    <property type="molecule type" value="Genomic_DNA"/>
</dbReference>
<dbReference type="InterPro" id="IPR017937">
    <property type="entry name" value="Thioredoxin_CS"/>
</dbReference>
<sequence>MPFVIAAIALVGMVCVVNLVLSVGVIKRLREHTALLSATGVPSQPALTIGDAVDAFATTTVNGESVSYEDVTAETLVGFFTPGCGPCEKRLPEFVAYARTLPGGRDRVLATVVASDPAEAAGYVAELGQVARVVLEDSTGVATRAFRVSAYPTVLMVAPDPDGRVLVTADRIRLDRAVVAAA</sequence>
<dbReference type="CDD" id="cd02966">
    <property type="entry name" value="TlpA_like_family"/>
    <property type="match status" value="1"/>
</dbReference>
<organism evidence="2 3">
    <name type="scientific">Rugosimonospora africana</name>
    <dbReference type="NCBI Taxonomy" id="556532"/>
    <lineage>
        <taxon>Bacteria</taxon>
        <taxon>Bacillati</taxon>
        <taxon>Actinomycetota</taxon>
        <taxon>Actinomycetes</taxon>
        <taxon>Micromonosporales</taxon>
        <taxon>Micromonosporaceae</taxon>
        <taxon>Rugosimonospora</taxon>
    </lineage>
</organism>